<organism evidence="1 2">
    <name type="scientific">Pedobacter duraquae</name>
    <dbReference type="NCBI Taxonomy" id="425511"/>
    <lineage>
        <taxon>Bacteria</taxon>
        <taxon>Pseudomonadati</taxon>
        <taxon>Bacteroidota</taxon>
        <taxon>Sphingobacteriia</taxon>
        <taxon>Sphingobacteriales</taxon>
        <taxon>Sphingobacteriaceae</taxon>
        <taxon>Pedobacter</taxon>
    </lineage>
</organism>
<name>A0A4R6IF93_9SPHI</name>
<evidence type="ECO:0000313" key="1">
    <source>
        <dbReference type="EMBL" id="TDO20307.1"/>
    </source>
</evidence>
<reference evidence="1 2" key="1">
    <citation type="submission" date="2019-03" db="EMBL/GenBank/DDBJ databases">
        <title>Genomic Encyclopedia of Archaeal and Bacterial Type Strains, Phase II (KMG-II): from individual species to whole genera.</title>
        <authorList>
            <person name="Goeker M."/>
        </authorList>
    </citation>
    <scope>NUCLEOTIDE SEQUENCE [LARGE SCALE GENOMIC DNA]</scope>
    <source>
        <strain evidence="1 2">DSM 19034</strain>
    </source>
</reference>
<dbReference type="Proteomes" id="UP000295499">
    <property type="component" value="Unassembled WGS sequence"/>
</dbReference>
<gene>
    <name evidence="1" type="ORF">CLV32_4067</name>
</gene>
<keyword evidence="2" id="KW-1185">Reference proteome</keyword>
<protein>
    <recommendedName>
        <fullName evidence="3">Peptidoglycan-binding protein</fullName>
    </recommendedName>
</protein>
<evidence type="ECO:0000313" key="2">
    <source>
        <dbReference type="Proteomes" id="UP000295499"/>
    </source>
</evidence>
<comment type="caution">
    <text evidence="1">The sequence shown here is derived from an EMBL/GenBank/DDBJ whole genome shotgun (WGS) entry which is preliminary data.</text>
</comment>
<accession>A0A4R6IF93</accession>
<sequence length="207" mass="22643">MATAKLFLGIICLAFIGRSHVPHRHLLTQQADQLLVIASQQLGVREATGHNDGQAVEAYLGYVGLKKGNPWCAAFVSWVFKQSGYNQPKTAWSPDLFPARYCVKKVIPGLVFGIYFQELGRIAHCGLATGIHHDWLASIEGNTNVAGSRAGDGVYRKLRHIKTISKFAEWRRAPLALSAVKTLHPAAAGIISTRVDHGKEVEDVSPH</sequence>
<dbReference type="AlphaFoldDB" id="A0A4R6IF93"/>
<proteinExistence type="predicted"/>
<evidence type="ECO:0008006" key="3">
    <source>
        <dbReference type="Google" id="ProtNLM"/>
    </source>
</evidence>
<dbReference type="EMBL" id="SNWM01000005">
    <property type="protein sequence ID" value="TDO20307.1"/>
    <property type="molecule type" value="Genomic_DNA"/>
</dbReference>
<dbReference type="RefSeq" id="WP_208111057.1">
    <property type="nucleotide sequence ID" value="NZ_SNWM01000005.1"/>
</dbReference>